<accession>A0ABT8K7P6</accession>
<dbReference type="Gene3D" id="3.40.50.300">
    <property type="entry name" value="P-loop containing nucleotide triphosphate hydrolases"/>
    <property type="match status" value="1"/>
</dbReference>
<protein>
    <submittedName>
        <fullName evidence="8">ABC transporter ATP-binding protein</fullName>
    </submittedName>
</protein>
<evidence type="ECO:0000256" key="6">
    <source>
        <dbReference type="ARBA" id="ARBA00023251"/>
    </source>
</evidence>
<dbReference type="SUPFAM" id="SSF52540">
    <property type="entry name" value="P-loop containing nucleoside triphosphate hydrolases"/>
    <property type="match status" value="1"/>
</dbReference>
<evidence type="ECO:0000313" key="8">
    <source>
        <dbReference type="EMBL" id="MDN4613018.1"/>
    </source>
</evidence>
<dbReference type="GO" id="GO:0005524">
    <property type="term" value="F:ATP binding"/>
    <property type="evidence" value="ECO:0007669"/>
    <property type="project" value="UniProtKB-KW"/>
</dbReference>
<keyword evidence="6" id="KW-0046">Antibiotic resistance</keyword>
<evidence type="ECO:0000256" key="5">
    <source>
        <dbReference type="ARBA" id="ARBA00022840"/>
    </source>
</evidence>
<evidence type="ECO:0000256" key="2">
    <source>
        <dbReference type="ARBA" id="ARBA00005417"/>
    </source>
</evidence>
<dbReference type="InterPro" id="IPR027417">
    <property type="entry name" value="P-loop_NTPase"/>
</dbReference>
<name>A0ABT8K7P6_9MICO</name>
<keyword evidence="4" id="KW-0547">Nucleotide-binding</keyword>
<dbReference type="SMART" id="SM00382">
    <property type="entry name" value="AAA"/>
    <property type="match status" value="1"/>
</dbReference>
<dbReference type="PANTHER" id="PTHR42711">
    <property type="entry name" value="ABC TRANSPORTER ATP-BINDING PROTEIN"/>
    <property type="match status" value="1"/>
</dbReference>
<evidence type="ECO:0000256" key="4">
    <source>
        <dbReference type="ARBA" id="ARBA00022741"/>
    </source>
</evidence>
<feature type="domain" description="ABC transporter" evidence="7">
    <location>
        <begin position="3"/>
        <end position="240"/>
    </location>
</feature>
<dbReference type="InterPro" id="IPR003593">
    <property type="entry name" value="AAA+_ATPase"/>
</dbReference>
<keyword evidence="5 8" id="KW-0067">ATP-binding</keyword>
<dbReference type="InterPro" id="IPR050763">
    <property type="entry name" value="ABC_transporter_ATP-binding"/>
</dbReference>
<evidence type="ECO:0000259" key="7">
    <source>
        <dbReference type="PROSITE" id="PS50893"/>
    </source>
</evidence>
<reference evidence="8" key="1">
    <citation type="submission" date="2023-06" db="EMBL/GenBank/DDBJ databases">
        <title>MT1 and MT2 Draft Genomes of Novel Species.</title>
        <authorList>
            <person name="Venkateswaran K."/>
        </authorList>
    </citation>
    <scope>NUCLEOTIDE SEQUENCE</scope>
    <source>
        <strain evidence="8">F6_8S_P_1B</strain>
    </source>
</reference>
<dbReference type="Proteomes" id="UP001174208">
    <property type="component" value="Unassembled WGS sequence"/>
</dbReference>
<dbReference type="EMBL" id="JAROCF010000001">
    <property type="protein sequence ID" value="MDN4613018.1"/>
    <property type="molecule type" value="Genomic_DNA"/>
</dbReference>
<comment type="similarity">
    <text evidence="2">Belongs to the ABC transporter superfamily.</text>
</comment>
<dbReference type="PROSITE" id="PS50893">
    <property type="entry name" value="ABC_TRANSPORTER_2"/>
    <property type="match status" value="1"/>
</dbReference>
<evidence type="ECO:0000256" key="3">
    <source>
        <dbReference type="ARBA" id="ARBA00022448"/>
    </source>
</evidence>
<gene>
    <name evidence="8" type="ORF">P5G50_01025</name>
</gene>
<organism evidence="8 9">
    <name type="scientific">Leifsonia williamsii</name>
    <dbReference type="NCBI Taxonomy" id="3035919"/>
    <lineage>
        <taxon>Bacteria</taxon>
        <taxon>Bacillati</taxon>
        <taxon>Actinomycetota</taxon>
        <taxon>Actinomycetes</taxon>
        <taxon>Micrococcales</taxon>
        <taxon>Microbacteriaceae</taxon>
        <taxon>Leifsonia</taxon>
    </lineage>
</organism>
<dbReference type="PANTHER" id="PTHR42711:SF5">
    <property type="entry name" value="ABC TRANSPORTER ATP-BINDING PROTEIN NATA"/>
    <property type="match status" value="1"/>
</dbReference>
<comment type="subcellular location">
    <subcellularLocation>
        <location evidence="1">Cell membrane</location>
        <topology evidence="1">Peripheral membrane protein</topology>
    </subcellularLocation>
</comment>
<dbReference type="RefSeq" id="WP_301209833.1">
    <property type="nucleotide sequence ID" value="NZ_JAROCF010000001.1"/>
</dbReference>
<evidence type="ECO:0000313" key="9">
    <source>
        <dbReference type="Proteomes" id="UP001174208"/>
    </source>
</evidence>
<proteinExistence type="inferred from homology"/>
<comment type="caution">
    <text evidence="8">The sequence shown here is derived from an EMBL/GenBank/DDBJ whole genome shotgun (WGS) entry which is preliminary data.</text>
</comment>
<dbReference type="Pfam" id="PF00005">
    <property type="entry name" value="ABC_tran"/>
    <property type="match status" value="1"/>
</dbReference>
<keyword evidence="9" id="KW-1185">Reference proteome</keyword>
<keyword evidence="3" id="KW-0813">Transport</keyword>
<sequence>MTIEIEDLSRTFAGQRGGAAVEALRGITLTIADGEIFGMLGPNGAGKTTLVRILSTLLTPTTGAARVAGMDVVHEANAVRRRIGVAFGGERGLYDRLSARDNLRFAGQLYGVHPRRLRTRIDELLETVGLADKAGVRVETFSRGMKQRLHIARALIHDPQILFLDEPSSGLDPVASRALRGLVAELRRQGRTILLTTHSMVEADELCDRVSVIVQGSVRRLGTPERLKSEVDLGRVLEVETYDDPTPAIRLIEQMPSVSTVDCIPGGEVERLVIRLAVGSDTTIADVLSRMPDHRFGRAFDRRPTLEDAYVSIIEADA</sequence>
<dbReference type="InterPro" id="IPR003439">
    <property type="entry name" value="ABC_transporter-like_ATP-bd"/>
</dbReference>
<evidence type="ECO:0000256" key="1">
    <source>
        <dbReference type="ARBA" id="ARBA00004202"/>
    </source>
</evidence>